<evidence type="ECO:0000313" key="2">
    <source>
        <dbReference type="EMBL" id="MBA8949622.1"/>
    </source>
</evidence>
<feature type="transmembrane region" description="Helical" evidence="1">
    <location>
        <begin position="172"/>
        <end position="190"/>
    </location>
</feature>
<name>A0A7W3LK95_ACTNM</name>
<dbReference type="RefSeq" id="WP_182842020.1">
    <property type="nucleotide sequence ID" value="NZ_BAAALP010000012.1"/>
</dbReference>
<evidence type="ECO:0000313" key="3">
    <source>
        <dbReference type="Proteomes" id="UP000572680"/>
    </source>
</evidence>
<dbReference type="Proteomes" id="UP000572680">
    <property type="component" value="Unassembled WGS sequence"/>
</dbReference>
<feature type="transmembrane region" description="Helical" evidence="1">
    <location>
        <begin position="197"/>
        <end position="216"/>
    </location>
</feature>
<sequence length="257" mass="26123">MIALVNVVVVTGMLVVVPLGLRLVAVPEVLRRLWLVGAVAGAVSVWLPRGPAAVVLALVYALGAIPLALLALPRLRRVTPVRVAVATALASPAVAATALVAERGGAELFGFSLTILSLTVAHFHFAGFAAALVAGLVARGEPGRATMVAALAVPAGTLLVLVGYFLGEWVEFAGAVVLTCGMWTVAAVLVRGGPLAVVAGGVLGVTMLLALSWALGEATGLPHPSLGWMVATHGVGNAFGFGVCGMLAWHRLKEESL</sequence>
<keyword evidence="3" id="KW-1185">Reference proteome</keyword>
<dbReference type="EMBL" id="JACJIA010000001">
    <property type="protein sequence ID" value="MBA8949622.1"/>
    <property type="molecule type" value="Genomic_DNA"/>
</dbReference>
<keyword evidence="1" id="KW-0812">Transmembrane</keyword>
<keyword evidence="1" id="KW-0472">Membrane</keyword>
<protein>
    <submittedName>
        <fullName evidence="2">Putative membrane protein (GlpM family)</fullName>
    </submittedName>
</protein>
<reference evidence="2 3" key="1">
    <citation type="submission" date="2020-08" db="EMBL/GenBank/DDBJ databases">
        <title>Genomic Encyclopedia of Type Strains, Phase IV (KMG-IV): sequencing the most valuable type-strain genomes for metagenomic binning, comparative biology and taxonomic classification.</title>
        <authorList>
            <person name="Goeker M."/>
        </authorList>
    </citation>
    <scope>NUCLEOTIDE SEQUENCE [LARGE SCALE GENOMIC DNA]</scope>
    <source>
        <strain evidence="2 3">DSM 44197</strain>
    </source>
</reference>
<feature type="transmembrane region" description="Helical" evidence="1">
    <location>
        <begin position="83"/>
        <end position="101"/>
    </location>
</feature>
<evidence type="ECO:0000256" key="1">
    <source>
        <dbReference type="SAM" id="Phobius"/>
    </source>
</evidence>
<dbReference type="AlphaFoldDB" id="A0A7W3LK95"/>
<feature type="transmembrane region" description="Helical" evidence="1">
    <location>
        <begin position="145"/>
        <end position="166"/>
    </location>
</feature>
<feature type="transmembrane region" description="Helical" evidence="1">
    <location>
        <begin position="113"/>
        <end position="138"/>
    </location>
</feature>
<keyword evidence="1" id="KW-1133">Transmembrane helix</keyword>
<comment type="caution">
    <text evidence="2">The sequence shown here is derived from an EMBL/GenBank/DDBJ whole genome shotgun (WGS) entry which is preliminary data.</text>
</comment>
<organism evidence="2 3">
    <name type="scientific">Actinomadura namibiensis</name>
    <dbReference type="NCBI Taxonomy" id="182080"/>
    <lineage>
        <taxon>Bacteria</taxon>
        <taxon>Bacillati</taxon>
        <taxon>Actinomycetota</taxon>
        <taxon>Actinomycetes</taxon>
        <taxon>Streptosporangiales</taxon>
        <taxon>Thermomonosporaceae</taxon>
        <taxon>Actinomadura</taxon>
    </lineage>
</organism>
<feature type="transmembrane region" description="Helical" evidence="1">
    <location>
        <begin position="228"/>
        <end position="249"/>
    </location>
</feature>
<feature type="transmembrane region" description="Helical" evidence="1">
    <location>
        <begin position="6"/>
        <end position="25"/>
    </location>
</feature>
<proteinExistence type="predicted"/>
<gene>
    <name evidence="2" type="ORF">HNR61_001220</name>
</gene>
<accession>A0A7W3LK95</accession>
<dbReference type="Pfam" id="PF14158">
    <property type="entry name" value="YndJ"/>
    <property type="match status" value="1"/>
</dbReference>
<dbReference type="InterPro" id="IPR025450">
    <property type="entry name" value="YndJ-like"/>
</dbReference>
<feature type="transmembrane region" description="Helical" evidence="1">
    <location>
        <begin position="53"/>
        <end position="71"/>
    </location>
</feature>